<feature type="region of interest" description="Disordered" evidence="1">
    <location>
        <begin position="152"/>
        <end position="177"/>
    </location>
</feature>
<dbReference type="PANTHER" id="PTHR39339">
    <property type="entry name" value="SLR1444 PROTEIN"/>
    <property type="match status" value="1"/>
</dbReference>
<keyword evidence="4" id="KW-1185">Reference proteome</keyword>
<name>A0A4Y4EXE1_9GAMM</name>
<dbReference type="OrthoDB" id="9810154at2"/>
<dbReference type="RefSeq" id="WP_141317869.1">
    <property type="nucleotide sequence ID" value="NZ_BJOC01000012.1"/>
</dbReference>
<dbReference type="AlphaFoldDB" id="A0A4Y4EXE1"/>
<evidence type="ECO:0000313" key="3">
    <source>
        <dbReference type="EMBL" id="GED21763.1"/>
    </source>
</evidence>
<gene>
    <name evidence="3" type="ORF">HHA01_07400</name>
</gene>
<feature type="domain" description="CHAD" evidence="2">
    <location>
        <begin position="7"/>
        <end position="302"/>
    </location>
</feature>
<proteinExistence type="predicted"/>
<sequence length="336" mass="37780">MGKSLQKRRLGRVVGDVGLDLVKEARRARPRVMDPEDPEGLHDFRVALRRLRVWLQAYRQQPGIRVPKSLRRDLRDLARATNAARDGEVMLAWLETIQPQLSVRERHAAGWWQQRLEAQVAEAYTEAHEAIESRFPELEQRLIAQLEAIRDGDSDRKASGKKKRAKGRGGGPPRFGEASAQVLDALRERLEAEVAAVGSVEDAESLHRPRITGKRIRYLLRPWRRVSADCHQAERAMKDFQDAFGVLHDDLVREAAMHSAALEQGRQELDARLTQAAQGQAGRATAPAHLRGFMDLLSAHRTRLLRHYDDAMGAGGVANIDALSVHLNRAAEAMRQ</sequence>
<evidence type="ECO:0000256" key="1">
    <source>
        <dbReference type="SAM" id="MobiDB-lite"/>
    </source>
</evidence>
<dbReference type="InterPro" id="IPR038186">
    <property type="entry name" value="CHAD_dom_sf"/>
</dbReference>
<accession>A0A4Y4EXE1</accession>
<comment type="caution">
    <text evidence="3">The sequence shown here is derived from an EMBL/GenBank/DDBJ whole genome shotgun (WGS) entry which is preliminary data.</text>
</comment>
<evidence type="ECO:0000313" key="4">
    <source>
        <dbReference type="Proteomes" id="UP000319812"/>
    </source>
</evidence>
<dbReference type="PROSITE" id="PS51708">
    <property type="entry name" value="CHAD"/>
    <property type="match status" value="1"/>
</dbReference>
<dbReference type="PANTHER" id="PTHR39339:SF1">
    <property type="entry name" value="CHAD DOMAIN-CONTAINING PROTEIN"/>
    <property type="match status" value="1"/>
</dbReference>
<protein>
    <recommendedName>
        <fullName evidence="2">CHAD domain-containing protein</fullName>
    </recommendedName>
</protein>
<dbReference type="EMBL" id="BJOC01000012">
    <property type="protein sequence ID" value="GED21763.1"/>
    <property type="molecule type" value="Genomic_DNA"/>
</dbReference>
<dbReference type="Proteomes" id="UP000319812">
    <property type="component" value="Unassembled WGS sequence"/>
</dbReference>
<reference evidence="3 4" key="1">
    <citation type="submission" date="2019-06" db="EMBL/GenBank/DDBJ databases">
        <title>Whole genome shotgun sequence of Halomonas halmophila NBRC 15537.</title>
        <authorList>
            <person name="Hosoyama A."/>
            <person name="Uohara A."/>
            <person name="Ohji S."/>
            <person name="Ichikawa N."/>
        </authorList>
    </citation>
    <scope>NUCLEOTIDE SEQUENCE [LARGE SCALE GENOMIC DNA]</scope>
    <source>
        <strain evidence="3 4">NBRC 15537</strain>
    </source>
</reference>
<dbReference type="Pfam" id="PF05235">
    <property type="entry name" value="CHAD"/>
    <property type="match status" value="1"/>
</dbReference>
<organism evidence="3 4">
    <name type="scientific">Halomonas halmophila</name>
    <dbReference type="NCBI Taxonomy" id="252"/>
    <lineage>
        <taxon>Bacteria</taxon>
        <taxon>Pseudomonadati</taxon>
        <taxon>Pseudomonadota</taxon>
        <taxon>Gammaproteobacteria</taxon>
        <taxon>Oceanospirillales</taxon>
        <taxon>Halomonadaceae</taxon>
        <taxon>Halomonas</taxon>
    </lineage>
</organism>
<dbReference type="InterPro" id="IPR007899">
    <property type="entry name" value="CHAD_dom"/>
</dbReference>
<dbReference type="Gene3D" id="1.40.20.10">
    <property type="entry name" value="CHAD domain"/>
    <property type="match status" value="1"/>
</dbReference>
<dbReference type="SMART" id="SM00880">
    <property type="entry name" value="CHAD"/>
    <property type="match status" value="1"/>
</dbReference>
<evidence type="ECO:0000259" key="2">
    <source>
        <dbReference type="PROSITE" id="PS51708"/>
    </source>
</evidence>